<dbReference type="EC" id="4.2.1.96" evidence="4"/>
<evidence type="ECO:0000313" key="7">
    <source>
        <dbReference type="Proteomes" id="UP000179037"/>
    </source>
</evidence>
<dbReference type="GO" id="GO:0008124">
    <property type="term" value="F:4-alpha-hydroxytetrahydrobiopterin dehydratase activity"/>
    <property type="evidence" value="ECO:0007669"/>
    <property type="project" value="UniProtKB-UniRule"/>
</dbReference>
<comment type="similarity">
    <text evidence="2 4">Belongs to the pterin-4-alpha-carbinolamine dehydratase family.</text>
</comment>
<keyword evidence="3 4" id="KW-0456">Lyase</keyword>
<dbReference type="CDD" id="cd00913">
    <property type="entry name" value="PCD_DCoH_subfamily_a"/>
    <property type="match status" value="1"/>
</dbReference>
<feature type="region of interest" description="Disordered" evidence="5">
    <location>
        <begin position="1"/>
        <end position="24"/>
    </location>
</feature>
<sequence>MTSLAGKSCKPCAPGTPPLSRDQAKGMLAQTPGWALNDANTELSRAFKFKNYYETMAFVNALAWVAHREDHHPDIEVGYNRCHVRFSTHSIKGLSENDYIGAAKINALLGE</sequence>
<organism evidence="6 7">
    <name type="scientific">Candidatus Muproteobacteria bacterium RIFCSPLOWO2_01_FULL_60_18</name>
    <dbReference type="NCBI Taxonomy" id="1817768"/>
    <lineage>
        <taxon>Bacteria</taxon>
        <taxon>Pseudomonadati</taxon>
        <taxon>Pseudomonadota</taxon>
        <taxon>Candidatus Muproteobacteria</taxon>
    </lineage>
</organism>
<protein>
    <recommendedName>
        <fullName evidence="4">Putative pterin-4-alpha-carbinolamine dehydratase</fullName>
        <shortName evidence="4">PHS</shortName>
        <ecNumber evidence="4">4.2.1.96</ecNumber>
    </recommendedName>
    <alternativeName>
        <fullName evidence="4">4-alpha-hydroxy-tetrahydropterin dehydratase</fullName>
    </alternativeName>
    <alternativeName>
        <fullName evidence="4">Pterin carbinolamine dehydratase</fullName>
        <shortName evidence="4">PCD</shortName>
    </alternativeName>
</protein>
<gene>
    <name evidence="6" type="ORF">A3A87_01185</name>
</gene>
<dbReference type="Gene3D" id="3.30.1360.20">
    <property type="entry name" value="Transcriptional coactivator/pterin dehydratase"/>
    <property type="match status" value="1"/>
</dbReference>
<evidence type="ECO:0000256" key="3">
    <source>
        <dbReference type="ARBA" id="ARBA00023239"/>
    </source>
</evidence>
<name>A0A1F6U093_9PROT</name>
<reference evidence="6 7" key="1">
    <citation type="journal article" date="2016" name="Nat. Commun.">
        <title>Thousands of microbial genomes shed light on interconnected biogeochemical processes in an aquifer system.</title>
        <authorList>
            <person name="Anantharaman K."/>
            <person name="Brown C.T."/>
            <person name="Hug L.A."/>
            <person name="Sharon I."/>
            <person name="Castelle C.J."/>
            <person name="Probst A.J."/>
            <person name="Thomas B.C."/>
            <person name="Singh A."/>
            <person name="Wilkins M.J."/>
            <person name="Karaoz U."/>
            <person name="Brodie E.L."/>
            <person name="Williams K.H."/>
            <person name="Hubbard S.S."/>
            <person name="Banfield J.F."/>
        </authorList>
    </citation>
    <scope>NUCLEOTIDE SEQUENCE [LARGE SCALE GENOMIC DNA]</scope>
</reference>
<dbReference type="NCBIfam" id="NF002019">
    <property type="entry name" value="PRK00823.1-4"/>
    <property type="match status" value="1"/>
</dbReference>
<dbReference type="Proteomes" id="UP000179037">
    <property type="component" value="Unassembled WGS sequence"/>
</dbReference>
<proteinExistence type="inferred from homology"/>
<evidence type="ECO:0000256" key="1">
    <source>
        <dbReference type="ARBA" id="ARBA00001554"/>
    </source>
</evidence>
<dbReference type="EMBL" id="MFTC01000061">
    <property type="protein sequence ID" value="OGI50771.1"/>
    <property type="molecule type" value="Genomic_DNA"/>
</dbReference>
<evidence type="ECO:0000256" key="2">
    <source>
        <dbReference type="ARBA" id="ARBA00006472"/>
    </source>
</evidence>
<comment type="catalytic activity">
    <reaction evidence="1 4">
        <text>(4aS,6R)-4a-hydroxy-L-erythro-5,6,7,8-tetrahydrobiopterin = (6R)-L-erythro-6,7-dihydrobiopterin + H2O</text>
        <dbReference type="Rhea" id="RHEA:11920"/>
        <dbReference type="ChEBI" id="CHEBI:15377"/>
        <dbReference type="ChEBI" id="CHEBI:15642"/>
        <dbReference type="ChEBI" id="CHEBI:43120"/>
        <dbReference type="EC" id="4.2.1.96"/>
    </reaction>
</comment>
<dbReference type="InterPro" id="IPR001533">
    <property type="entry name" value="Pterin_deHydtase"/>
</dbReference>
<dbReference type="AlphaFoldDB" id="A0A1F6U093"/>
<dbReference type="PANTHER" id="PTHR12599:SF0">
    <property type="entry name" value="PTERIN-4-ALPHA-CARBINOLAMINE DEHYDRATASE"/>
    <property type="match status" value="1"/>
</dbReference>
<dbReference type="InterPro" id="IPR036428">
    <property type="entry name" value="PCD_sf"/>
</dbReference>
<evidence type="ECO:0000256" key="4">
    <source>
        <dbReference type="HAMAP-Rule" id="MF_00434"/>
    </source>
</evidence>
<dbReference type="HAMAP" id="MF_00434">
    <property type="entry name" value="Pterin_4_alpha"/>
    <property type="match status" value="1"/>
</dbReference>
<dbReference type="PANTHER" id="PTHR12599">
    <property type="entry name" value="PTERIN-4-ALPHA-CARBINOLAMINE DEHYDRATASE"/>
    <property type="match status" value="1"/>
</dbReference>
<dbReference type="Pfam" id="PF01329">
    <property type="entry name" value="Pterin_4a"/>
    <property type="match status" value="1"/>
</dbReference>
<accession>A0A1F6U093</accession>
<dbReference type="STRING" id="1817768.A3A87_01185"/>
<dbReference type="SUPFAM" id="SSF55248">
    <property type="entry name" value="PCD-like"/>
    <property type="match status" value="1"/>
</dbReference>
<evidence type="ECO:0000256" key="5">
    <source>
        <dbReference type="SAM" id="MobiDB-lite"/>
    </source>
</evidence>
<dbReference type="GO" id="GO:0006729">
    <property type="term" value="P:tetrahydrobiopterin biosynthetic process"/>
    <property type="evidence" value="ECO:0007669"/>
    <property type="project" value="InterPro"/>
</dbReference>
<evidence type="ECO:0000313" key="6">
    <source>
        <dbReference type="EMBL" id="OGI50771.1"/>
    </source>
</evidence>
<comment type="caution">
    <text evidence="6">The sequence shown here is derived from an EMBL/GenBank/DDBJ whole genome shotgun (WGS) entry which is preliminary data.</text>
</comment>